<evidence type="ECO:0000313" key="9">
    <source>
        <dbReference type="Proteomes" id="UP000183816"/>
    </source>
</evidence>
<dbReference type="RefSeq" id="WP_081341176.1">
    <property type="nucleotide sequence ID" value="NZ_FNJK01000004.1"/>
</dbReference>
<evidence type="ECO:0000256" key="5">
    <source>
        <dbReference type="PROSITE-ProRule" id="PRU00169"/>
    </source>
</evidence>
<dbReference type="PANTHER" id="PTHR37299:SF3">
    <property type="entry name" value="STAGE 0 SPORULATION PROTEIN A HOMOLOG"/>
    <property type="match status" value="1"/>
</dbReference>
<accession>A0A1H0PML8</accession>
<proteinExistence type="predicted"/>
<organism evidence="8 9">
    <name type="scientific">Streptococcus equinus</name>
    <name type="common">Streptococcus bovis</name>
    <dbReference type="NCBI Taxonomy" id="1335"/>
    <lineage>
        <taxon>Bacteria</taxon>
        <taxon>Bacillati</taxon>
        <taxon>Bacillota</taxon>
        <taxon>Bacilli</taxon>
        <taxon>Lactobacillales</taxon>
        <taxon>Streptococcaceae</taxon>
        <taxon>Streptococcus</taxon>
    </lineage>
</organism>
<dbReference type="SMART" id="SM00850">
    <property type="entry name" value="LytTR"/>
    <property type="match status" value="1"/>
</dbReference>
<evidence type="ECO:0000256" key="4">
    <source>
        <dbReference type="ARBA" id="ARBA00037164"/>
    </source>
</evidence>
<keyword evidence="2" id="KW-0902">Two-component regulatory system</keyword>
<dbReference type="Pfam" id="PF04397">
    <property type="entry name" value="LytTR"/>
    <property type="match status" value="1"/>
</dbReference>
<feature type="modified residue" description="4-aspartylphosphate" evidence="5">
    <location>
        <position position="59"/>
    </location>
</feature>
<evidence type="ECO:0000259" key="6">
    <source>
        <dbReference type="PROSITE" id="PS50110"/>
    </source>
</evidence>
<dbReference type="Pfam" id="PF00072">
    <property type="entry name" value="Response_reg"/>
    <property type="match status" value="1"/>
</dbReference>
<evidence type="ECO:0000259" key="7">
    <source>
        <dbReference type="PROSITE" id="PS50930"/>
    </source>
</evidence>
<dbReference type="AlphaFoldDB" id="A0A1H0PML8"/>
<dbReference type="EMBL" id="FNJK01000004">
    <property type="protein sequence ID" value="SDP05895.1"/>
    <property type="molecule type" value="Genomic_DNA"/>
</dbReference>
<dbReference type="InterPro" id="IPR011006">
    <property type="entry name" value="CheY-like_superfamily"/>
</dbReference>
<dbReference type="Gene3D" id="2.40.50.1020">
    <property type="entry name" value="LytTr DNA-binding domain"/>
    <property type="match status" value="1"/>
</dbReference>
<reference evidence="8 9" key="1">
    <citation type="submission" date="2016-10" db="EMBL/GenBank/DDBJ databases">
        <authorList>
            <person name="de Groot N.N."/>
        </authorList>
    </citation>
    <scope>NUCLEOTIDE SEQUENCE [LARGE SCALE GENOMIC DNA]</scope>
    <source>
        <strain evidence="8 9">Sb04</strain>
    </source>
</reference>
<keyword evidence="3" id="KW-0010">Activator</keyword>
<dbReference type="OrthoDB" id="9809318at2"/>
<evidence type="ECO:0000256" key="3">
    <source>
        <dbReference type="ARBA" id="ARBA00023159"/>
    </source>
</evidence>
<keyword evidence="5" id="KW-0597">Phosphoprotein</keyword>
<sequence length="244" mass="28736">MIDIYVLEDNVNQQFRIENIIEELLDANQWECRHFELFSEPDCLANLVDESFPQIFFLDIDIHGDNTKGIEVAKVIREKSRTATIVFVTTHSEFMLLTYRAQVSALDFIDKTDKDDLVKENLKKCLQKVFDDQVLKVPQEIFVFENNRTKIRIPMDDILYFETAESHRLKLITKTGQRNFYGSIKEVMKANQKLFRCHKSYLINLNNVVSLDKKEGVVYFGNHKTCYVSKKYVKELKSKMEDKK</sequence>
<feature type="domain" description="Response regulatory" evidence="6">
    <location>
        <begin position="3"/>
        <end position="126"/>
    </location>
</feature>
<dbReference type="Proteomes" id="UP000183816">
    <property type="component" value="Unassembled WGS sequence"/>
</dbReference>
<dbReference type="SMART" id="SM00448">
    <property type="entry name" value="REC"/>
    <property type="match status" value="1"/>
</dbReference>
<dbReference type="PROSITE" id="PS50930">
    <property type="entry name" value="HTH_LYTTR"/>
    <property type="match status" value="1"/>
</dbReference>
<evidence type="ECO:0000313" key="8">
    <source>
        <dbReference type="EMBL" id="SDP05895.1"/>
    </source>
</evidence>
<keyword evidence="1" id="KW-0963">Cytoplasm</keyword>
<dbReference type="PROSITE" id="PS50110">
    <property type="entry name" value="RESPONSE_REGULATORY"/>
    <property type="match status" value="1"/>
</dbReference>
<dbReference type="InterPro" id="IPR046947">
    <property type="entry name" value="LytR-like"/>
</dbReference>
<evidence type="ECO:0000256" key="2">
    <source>
        <dbReference type="ARBA" id="ARBA00023012"/>
    </source>
</evidence>
<dbReference type="GO" id="GO:0003677">
    <property type="term" value="F:DNA binding"/>
    <property type="evidence" value="ECO:0007669"/>
    <property type="project" value="InterPro"/>
</dbReference>
<name>A0A1H0PML8_STREI</name>
<dbReference type="InterPro" id="IPR001789">
    <property type="entry name" value="Sig_transdc_resp-reg_receiver"/>
</dbReference>
<dbReference type="Gene3D" id="3.40.50.2300">
    <property type="match status" value="1"/>
</dbReference>
<protein>
    <submittedName>
        <fullName evidence="8">Two component transcriptional regulator, LytTR family</fullName>
    </submittedName>
</protein>
<dbReference type="CDD" id="cd17533">
    <property type="entry name" value="REC_LytTR_AgrA-like"/>
    <property type="match status" value="1"/>
</dbReference>
<comment type="function">
    <text evidence="4">Required for high-level post-exponential phase expression of a series of secreted proteins.</text>
</comment>
<feature type="domain" description="HTH LytTR-type" evidence="7">
    <location>
        <begin position="142"/>
        <end position="242"/>
    </location>
</feature>
<dbReference type="SUPFAM" id="SSF52172">
    <property type="entry name" value="CheY-like"/>
    <property type="match status" value="1"/>
</dbReference>
<dbReference type="PANTHER" id="PTHR37299">
    <property type="entry name" value="TRANSCRIPTIONAL REGULATOR-RELATED"/>
    <property type="match status" value="1"/>
</dbReference>
<evidence type="ECO:0000256" key="1">
    <source>
        <dbReference type="ARBA" id="ARBA00022490"/>
    </source>
</evidence>
<dbReference type="InterPro" id="IPR007492">
    <property type="entry name" value="LytTR_DNA-bd_dom"/>
</dbReference>
<gene>
    <name evidence="8" type="ORF">SAMN05216347_104186</name>
</gene>
<dbReference type="GO" id="GO:0000156">
    <property type="term" value="F:phosphorelay response regulator activity"/>
    <property type="evidence" value="ECO:0007669"/>
    <property type="project" value="InterPro"/>
</dbReference>